<dbReference type="GO" id="GO:0009251">
    <property type="term" value="P:glucan catabolic process"/>
    <property type="evidence" value="ECO:0007669"/>
    <property type="project" value="TreeGrafter"/>
</dbReference>
<dbReference type="Pfam" id="PF26113">
    <property type="entry name" value="GH16_XgeA"/>
    <property type="match status" value="1"/>
</dbReference>
<evidence type="ECO:0000313" key="4">
    <source>
        <dbReference type="EMBL" id="KZZ91694.1"/>
    </source>
</evidence>
<feature type="chain" id="PRO_5007894825" evidence="2">
    <location>
        <begin position="24"/>
        <end position="374"/>
    </location>
</feature>
<gene>
    <name evidence="4" type="ORF">AAL_06448</name>
</gene>
<dbReference type="EMBL" id="AZGY01000017">
    <property type="protein sequence ID" value="KZZ91694.1"/>
    <property type="molecule type" value="Genomic_DNA"/>
</dbReference>
<dbReference type="PANTHER" id="PTHR10963">
    <property type="entry name" value="GLYCOSYL HYDROLASE-RELATED"/>
    <property type="match status" value="1"/>
</dbReference>
<keyword evidence="5" id="KW-1185">Reference proteome</keyword>
<dbReference type="SUPFAM" id="SSF49899">
    <property type="entry name" value="Concanavalin A-like lectins/glucanases"/>
    <property type="match status" value="1"/>
</dbReference>
<organism evidence="4 5">
    <name type="scientific">Moelleriella libera RCEF 2490</name>
    <dbReference type="NCBI Taxonomy" id="1081109"/>
    <lineage>
        <taxon>Eukaryota</taxon>
        <taxon>Fungi</taxon>
        <taxon>Dikarya</taxon>
        <taxon>Ascomycota</taxon>
        <taxon>Pezizomycotina</taxon>
        <taxon>Sordariomycetes</taxon>
        <taxon>Hypocreomycetidae</taxon>
        <taxon>Hypocreales</taxon>
        <taxon>Clavicipitaceae</taxon>
        <taxon>Moelleriella</taxon>
    </lineage>
</organism>
<accession>A0A167YS29</accession>
<dbReference type="STRING" id="1081109.A0A167YS29"/>
<dbReference type="AlphaFoldDB" id="A0A167YS29"/>
<sequence>MPNPSILSQLCLALAAVVPKAAADSFYLRKTYDATNFFDEFAFNNTGTVTSQRDDNWSWVQYQNLENAAKKGLARVRDGQVYLGVDHTSQLSTSAAGRDSLRVVSRKTVKQGLLIANFTHLPNRVCGGWPAYWTLDEGQWPNAGEIDLYEGWNLNTNNKPAIHVGSPSIAGNCTVNPQDQTANAISTNCDNTFGNGYSQWLGQGCQSEETVNGIWASEAGGIQALVRTNDYIKIFTWPHHLASKNLAQNNISVSSWGKPSVHIKRAHCGINRAFQEQKILFTLPVCGNPPGTKQFWTELDGGSGVTCDKVTKEPTCESFVAKNPKAFENFYFQMKDLRWHEVRSPKVPTIPAPTNGSAPVNTLPRIPRAPLHIR</sequence>
<proteinExistence type="predicted"/>
<feature type="region of interest" description="Disordered" evidence="1">
    <location>
        <begin position="350"/>
        <end position="374"/>
    </location>
</feature>
<comment type="caution">
    <text evidence="4">The sequence shown here is derived from an EMBL/GenBank/DDBJ whole genome shotgun (WGS) entry which is preliminary data.</text>
</comment>
<dbReference type="Proteomes" id="UP000078544">
    <property type="component" value="Unassembled WGS sequence"/>
</dbReference>
<feature type="signal peptide" evidence="2">
    <location>
        <begin position="1"/>
        <end position="23"/>
    </location>
</feature>
<reference evidence="4 5" key="1">
    <citation type="journal article" date="2016" name="Genome Biol. Evol.">
        <title>Divergent and convergent evolution of fungal pathogenicity.</title>
        <authorList>
            <person name="Shang Y."/>
            <person name="Xiao G."/>
            <person name="Zheng P."/>
            <person name="Cen K."/>
            <person name="Zhan S."/>
            <person name="Wang C."/>
        </authorList>
    </citation>
    <scope>NUCLEOTIDE SEQUENCE [LARGE SCALE GENOMIC DNA]</scope>
    <source>
        <strain evidence="4 5">RCEF 2490</strain>
    </source>
</reference>
<protein>
    <submittedName>
        <fullName evidence="4">Beta-1,3-endoglucanase</fullName>
    </submittedName>
</protein>
<dbReference type="InterPro" id="IPR013320">
    <property type="entry name" value="ConA-like_dom_sf"/>
</dbReference>
<name>A0A167YS29_9HYPO</name>
<evidence type="ECO:0000256" key="1">
    <source>
        <dbReference type="SAM" id="MobiDB-lite"/>
    </source>
</evidence>
<dbReference type="InterPro" id="IPR050546">
    <property type="entry name" value="Glycosyl_Hydrlase_16"/>
</dbReference>
<evidence type="ECO:0000313" key="5">
    <source>
        <dbReference type="Proteomes" id="UP000078544"/>
    </source>
</evidence>
<evidence type="ECO:0000259" key="3">
    <source>
        <dbReference type="PROSITE" id="PS51762"/>
    </source>
</evidence>
<evidence type="ECO:0000256" key="2">
    <source>
        <dbReference type="SAM" id="SignalP"/>
    </source>
</evidence>
<dbReference type="PROSITE" id="PS51762">
    <property type="entry name" value="GH16_2"/>
    <property type="match status" value="1"/>
</dbReference>
<dbReference type="Gene3D" id="2.60.120.200">
    <property type="match status" value="1"/>
</dbReference>
<dbReference type="GO" id="GO:0004553">
    <property type="term" value="F:hydrolase activity, hydrolyzing O-glycosyl compounds"/>
    <property type="evidence" value="ECO:0007669"/>
    <property type="project" value="InterPro"/>
</dbReference>
<keyword evidence="2" id="KW-0732">Signal</keyword>
<dbReference type="OrthoDB" id="192832at2759"/>
<dbReference type="PANTHER" id="PTHR10963:SF24">
    <property type="entry name" value="GLYCOSIDASE C21B10.07-RELATED"/>
    <property type="match status" value="1"/>
</dbReference>
<feature type="domain" description="GH16" evidence="3">
    <location>
        <begin position="1"/>
        <end position="272"/>
    </location>
</feature>
<dbReference type="InterPro" id="IPR000757">
    <property type="entry name" value="Beta-glucanase-like"/>
</dbReference>